<name>A0A545T0W5_9PROT</name>
<protein>
    <submittedName>
        <fullName evidence="4">VacJ family lipoprotein</fullName>
    </submittedName>
</protein>
<dbReference type="GO" id="GO:0120010">
    <property type="term" value="P:intermembrane phospholipid transfer"/>
    <property type="evidence" value="ECO:0007669"/>
    <property type="project" value="TreeGrafter"/>
</dbReference>
<dbReference type="Pfam" id="PF04333">
    <property type="entry name" value="MlaA"/>
    <property type="match status" value="1"/>
</dbReference>
<feature type="region of interest" description="Disordered" evidence="3">
    <location>
        <begin position="1"/>
        <end position="28"/>
    </location>
</feature>
<dbReference type="InterPro" id="IPR007428">
    <property type="entry name" value="MlaA"/>
</dbReference>
<evidence type="ECO:0000313" key="4">
    <source>
        <dbReference type="EMBL" id="TQV70863.1"/>
    </source>
</evidence>
<dbReference type="EMBL" id="VHSH01000015">
    <property type="protein sequence ID" value="TQV70863.1"/>
    <property type="molecule type" value="Genomic_DNA"/>
</dbReference>
<dbReference type="Proteomes" id="UP000315252">
    <property type="component" value="Unassembled WGS sequence"/>
</dbReference>
<proteinExistence type="inferred from homology"/>
<dbReference type="PANTHER" id="PTHR30035:SF3">
    <property type="entry name" value="INTERMEMBRANE PHOSPHOLIPID TRANSPORT SYSTEM LIPOPROTEIN MLAA"/>
    <property type="match status" value="1"/>
</dbReference>
<dbReference type="GO" id="GO:0016020">
    <property type="term" value="C:membrane"/>
    <property type="evidence" value="ECO:0007669"/>
    <property type="project" value="InterPro"/>
</dbReference>
<comment type="similarity">
    <text evidence="1">Belongs to the MlaA family.</text>
</comment>
<evidence type="ECO:0000256" key="3">
    <source>
        <dbReference type="SAM" id="MobiDB-lite"/>
    </source>
</evidence>
<organism evidence="4 5">
    <name type="scientific">Denitrobaculum tricleocarpae</name>
    <dbReference type="NCBI Taxonomy" id="2591009"/>
    <lineage>
        <taxon>Bacteria</taxon>
        <taxon>Pseudomonadati</taxon>
        <taxon>Pseudomonadota</taxon>
        <taxon>Alphaproteobacteria</taxon>
        <taxon>Rhodospirillales</taxon>
        <taxon>Rhodospirillaceae</taxon>
        <taxon>Denitrobaculum</taxon>
    </lineage>
</organism>
<feature type="compositionally biased region" description="Polar residues" evidence="3">
    <location>
        <begin position="1"/>
        <end position="12"/>
    </location>
</feature>
<keyword evidence="5" id="KW-1185">Reference proteome</keyword>
<evidence type="ECO:0000313" key="5">
    <source>
        <dbReference type="Proteomes" id="UP000315252"/>
    </source>
</evidence>
<gene>
    <name evidence="4" type="ORF">FKG95_27195</name>
</gene>
<sequence length="261" mass="28924">MVSGCASTSQGPDDQWAQADGSAGASEVSDNDPIELLNRFVFAFNDAVDVTLFQPASALYRFVLPEEVRDSVRNFMRNISSPVILANDLLQGEWERAESTTTRFFVNTTIGLAGLFDVADDMGYEYHDEDFGQTLATYGTGEGFYLVLPFLGPSNVRDGAGLVVDSLLDPLTYILSSEAAIGRRALSSVDTRSRNIELVEDIKRDSIDYYARVRSLYRQRRESEITNGVEEDDFLRPGLTSLPRENEQLGLLVPRSVPLSE</sequence>
<reference evidence="4 5" key="1">
    <citation type="submission" date="2019-06" db="EMBL/GenBank/DDBJ databases">
        <title>Whole genome sequence for Rhodospirillaceae sp. R148.</title>
        <authorList>
            <person name="Wang G."/>
        </authorList>
    </citation>
    <scope>NUCLEOTIDE SEQUENCE [LARGE SCALE GENOMIC DNA]</scope>
    <source>
        <strain evidence="4 5">R148</strain>
    </source>
</reference>
<dbReference type="PRINTS" id="PR01805">
    <property type="entry name" value="VACJLIPOPROT"/>
</dbReference>
<dbReference type="OrthoDB" id="9785326at2"/>
<keyword evidence="4" id="KW-0449">Lipoprotein</keyword>
<comment type="caution">
    <text evidence="4">The sequence shown here is derived from an EMBL/GenBank/DDBJ whole genome shotgun (WGS) entry which is preliminary data.</text>
</comment>
<evidence type="ECO:0000256" key="1">
    <source>
        <dbReference type="ARBA" id="ARBA00010634"/>
    </source>
</evidence>
<keyword evidence="2" id="KW-0732">Signal</keyword>
<dbReference type="PANTHER" id="PTHR30035">
    <property type="entry name" value="LIPOPROTEIN VACJ-RELATED"/>
    <property type="match status" value="1"/>
</dbReference>
<dbReference type="AlphaFoldDB" id="A0A545T0W5"/>
<evidence type="ECO:0000256" key="2">
    <source>
        <dbReference type="ARBA" id="ARBA00022729"/>
    </source>
</evidence>
<accession>A0A545T0W5</accession>